<feature type="domain" description="GIY-YIG" evidence="1">
    <location>
        <begin position="35"/>
        <end position="153"/>
    </location>
</feature>
<name>A0A1X7HTX6_9BACL</name>
<reference evidence="2 3" key="1">
    <citation type="submission" date="2017-04" db="EMBL/GenBank/DDBJ databases">
        <authorList>
            <person name="Afonso C.L."/>
            <person name="Miller P.J."/>
            <person name="Scott M.A."/>
            <person name="Spackman E."/>
            <person name="Goraichik I."/>
            <person name="Dimitrov K.M."/>
            <person name="Suarez D.L."/>
            <person name="Swayne D.E."/>
        </authorList>
    </citation>
    <scope>NUCLEOTIDE SEQUENCE [LARGE SCALE GENOMIC DNA]</scope>
    <source>
        <strain evidence="2 3">N3/975</strain>
    </source>
</reference>
<organism evidence="2 3">
    <name type="scientific">Paenibacillus uliginis N3/975</name>
    <dbReference type="NCBI Taxonomy" id="1313296"/>
    <lineage>
        <taxon>Bacteria</taxon>
        <taxon>Bacillati</taxon>
        <taxon>Bacillota</taxon>
        <taxon>Bacilli</taxon>
        <taxon>Bacillales</taxon>
        <taxon>Paenibacillaceae</taxon>
        <taxon>Paenibacillus</taxon>
    </lineage>
</organism>
<dbReference type="Proteomes" id="UP000192940">
    <property type="component" value="Chromosome I"/>
</dbReference>
<sequence length="251" mass="28803">MFGTIIRDSYSKDEVGLIVECLDDLCCPDDSIGWSSSGIYCFWDLNTKEVLYIGLAIDLTIRFMQHNGLTSIDENACKKLYIEEYFRNNDKIGFSIFVQSANEQTKVYKNRNKFKDISPSDQEAFELIGKKSYDQLKIVEGILIESFREKHNRLPKWNKIGGSISGQKAATSGNYTIVDLFSNGASSILVSKYSLRELSEDCTALYFEENMHAMRMYMLLMGVSFETAKQLYCITHQDVFNRLVEEGYFNL</sequence>
<evidence type="ECO:0000313" key="3">
    <source>
        <dbReference type="Proteomes" id="UP000192940"/>
    </source>
</evidence>
<protein>
    <recommendedName>
        <fullName evidence="1">GIY-YIG domain-containing protein</fullName>
    </recommendedName>
</protein>
<proteinExistence type="predicted"/>
<evidence type="ECO:0000259" key="1">
    <source>
        <dbReference type="PROSITE" id="PS50164"/>
    </source>
</evidence>
<accession>A0A1X7HTX6</accession>
<gene>
    <name evidence="2" type="ORF">SAMN05661091_5751</name>
</gene>
<dbReference type="AlphaFoldDB" id="A0A1X7HTX6"/>
<dbReference type="RefSeq" id="WP_208916393.1">
    <property type="nucleotide sequence ID" value="NZ_LT840184.1"/>
</dbReference>
<dbReference type="InterPro" id="IPR035901">
    <property type="entry name" value="GIY-YIG_endonuc_sf"/>
</dbReference>
<keyword evidence="3" id="KW-1185">Reference proteome</keyword>
<dbReference type="PROSITE" id="PS50164">
    <property type="entry name" value="GIY_YIG"/>
    <property type="match status" value="1"/>
</dbReference>
<dbReference type="InterPro" id="IPR000305">
    <property type="entry name" value="GIY-YIG_endonuc"/>
</dbReference>
<dbReference type="EMBL" id="LT840184">
    <property type="protein sequence ID" value="SMF92268.1"/>
    <property type="molecule type" value="Genomic_DNA"/>
</dbReference>
<evidence type="ECO:0000313" key="2">
    <source>
        <dbReference type="EMBL" id="SMF92268.1"/>
    </source>
</evidence>
<dbReference type="SUPFAM" id="SSF82771">
    <property type="entry name" value="GIY-YIG endonuclease"/>
    <property type="match status" value="1"/>
</dbReference>